<sequence length="167" mass="19119">MWFINRMKYLVNGLLALTVLCLTPIQAENLTPKQLVGWKQELIEIEKTLPLTQSMSERIFINAYIADTAAKRIQGLMHVQDLPKNAGMLFVFRPPRVVSIWMKNTYISLDLLFIDKNQTIIKIHNDAKPLNLESISSKLKVKWVLEINGGLTEELKINPGDKIIFSN</sequence>
<accession>A0A382P530</accession>
<dbReference type="PANTHER" id="PTHR37953">
    <property type="entry name" value="UPF0127 PROTEIN MJ1496"/>
    <property type="match status" value="1"/>
</dbReference>
<dbReference type="Pfam" id="PF02643">
    <property type="entry name" value="DUF192"/>
    <property type="match status" value="1"/>
</dbReference>
<organism evidence="1">
    <name type="scientific">marine metagenome</name>
    <dbReference type="NCBI Taxonomy" id="408172"/>
    <lineage>
        <taxon>unclassified sequences</taxon>
        <taxon>metagenomes</taxon>
        <taxon>ecological metagenomes</taxon>
    </lineage>
</organism>
<name>A0A382P530_9ZZZZ</name>
<evidence type="ECO:0008006" key="2">
    <source>
        <dbReference type="Google" id="ProtNLM"/>
    </source>
</evidence>
<dbReference type="InterPro" id="IPR003795">
    <property type="entry name" value="DUF192"/>
</dbReference>
<evidence type="ECO:0000313" key="1">
    <source>
        <dbReference type="EMBL" id="SVC68463.1"/>
    </source>
</evidence>
<dbReference type="AlphaFoldDB" id="A0A382P530"/>
<proteinExistence type="predicted"/>
<protein>
    <recommendedName>
        <fullName evidence="2">DUF192 domain-containing protein</fullName>
    </recommendedName>
</protein>
<dbReference type="InterPro" id="IPR038695">
    <property type="entry name" value="Saro_0823-like_sf"/>
</dbReference>
<reference evidence="1" key="1">
    <citation type="submission" date="2018-05" db="EMBL/GenBank/DDBJ databases">
        <authorList>
            <person name="Lanie J.A."/>
            <person name="Ng W.-L."/>
            <person name="Kazmierczak K.M."/>
            <person name="Andrzejewski T.M."/>
            <person name="Davidsen T.M."/>
            <person name="Wayne K.J."/>
            <person name="Tettelin H."/>
            <person name="Glass J.I."/>
            <person name="Rusch D."/>
            <person name="Podicherti R."/>
            <person name="Tsui H.-C.T."/>
            <person name="Winkler M.E."/>
        </authorList>
    </citation>
    <scope>NUCLEOTIDE SEQUENCE</scope>
</reference>
<dbReference type="Gene3D" id="2.60.120.1140">
    <property type="entry name" value="Protein of unknown function DUF192"/>
    <property type="match status" value="1"/>
</dbReference>
<dbReference type="EMBL" id="UINC01104930">
    <property type="protein sequence ID" value="SVC68463.1"/>
    <property type="molecule type" value="Genomic_DNA"/>
</dbReference>
<gene>
    <name evidence="1" type="ORF">METZ01_LOCUS321317</name>
</gene>
<dbReference type="PANTHER" id="PTHR37953:SF1">
    <property type="entry name" value="UPF0127 PROTEIN MJ1496"/>
    <property type="match status" value="1"/>
</dbReference>